<evidence type="ECO:0000256" key="1">
    <source>
        <dbReference type="ARBA" id="ARBA00010641"/>
    </source>
</evidence>
<dbReference type="Pfam" id="PF08281">
    <property type="entry name" value="Sigma70_r4_2"/>
    <property type="match status" value="1"/>
</dbReference>
<dbReference type="Pfam" id="PF04542">
    <property type="entry name" value="Sigma70_r2"/>
    <property type="match status" value="1"/>
</dbReference>
<dbReference type="EMBL" id="JAUJEA010000010">
    <property type="protein sequence ID" value="MDN5204244.1"/>
    <property type="molecule type" value="Genomic_DNA"/>
</dbReference>
<sequence length="214" mass="25473">MELNSLFSVQNSEELDSLKKDLSIELTDVELWNLIRKDDSEAMIKLYKRHYHILYSYGMKICRSKELTKDCIQEIFTNIWASRRTLNKVKIVRSYLLQTLWNKLVGELKKNSKRNDIIQKQVYQSDIIFSHEDKLIDEENESELMKRLSNSISSLSKSQKEMIFMLFYEGLSYKQIAEKKSVNYQSVKNLSHKTIKKLRELIIMYALTSFLLFF</sequence>
<dbReference type="SUPFAM" id="SSF88946">
    <property type="entry name" value="Sigma2 domain of RNA polymerase sigma factors"/>
    <property type="match status" value="1"/>
</dbReference>
<dbReference type="InterPro" id="IPR013324">
    <property type="entry name" value="RNA_pol_sigma_r3/r4-like"/>
</dbReference>
<reference evidence="7" key="1">
    <citation type="submission" date="2023-06" db="EMBL/GenBank/DDBJ databases">
        <title>Genomic of Parafulvivirga corallium.</title>
        <authorList>
            <person name="Wang G."/>
        </authorList>
    </citation>
    <scope>NUCLEOTIDE SEQUENCE</scope>
    <source>
        <strain evidence="7">BMA10</strain>
    </source>
</reference>
<gene>
    <name evidence="7" type="ORF">QQ008_22825</name>
</gene>
<dbReference type="NCBIfam" id="TIGR02937">
    <property type="entry name" value="sigma70-ECF"/>
    <property type="match status" value="1"/>
</dbReference>
<dbReference type="Gene3D" id="1.10.10.10">
    <property type="entry name" value="Winged helix-like DNA-binding domain superfamily/Winged helix DNA-binding domain"/>
    <property type="match status" value="1"/>
</dbReference>
<dbReference type="InterPro" id="IPR007627">
    <property type="entry name" value="RNA_pol_sigma70_r2"/>
</dbReference>
<dbReference type="Proteomes" id="UP001172082">
    <property type="component" value="Unassembled WGS sequence"/>
</dbReference>
<accession>A0ABT8KU02</accession>
<keyword evidence="8" id="KW-1185">Reference proteome</keyword>
<dbReference type="InterPro" id="IPR014284">
    <property type="entry name" value="RNA_pol_sigma-70_dom"/>
</dbReference>
<dbReference type="PANTHER" id="PTHR43133">
    <property type="entry name" value="RNA POLYMERASE ECF-TYPE SIGMA FACTO"/>
    <property type="match status" value="1"/>
</dbReference>
<dbReference type="SUPFAM" id="SSF88659">
    <property type="entry name" value="Sigma3 and sigma4 domains of RNA polymerase sigma factors"/>
    <property type="match status" value="1"/>
</dbReference>
<dbReference type="InterPro" id="IPR036388">
    <property type="entry name" value="WH-like_DNA-bd_sf"/>
</dbReference>
<feature type="domain" description="RNA polymerase sigma-70 region 2" evidence="5">
    <location>
        <begin position="46"/>
        <end position="113"/>
    </location>
</feature>
<dbReference type="PANTHER" id="PTHR43133:SF46">
    <property type="entry name" value="RNA POLYMERASE SIGMA-70 FACTOR ECF SUBFAMILY"/>
    <property type="match status" value="1"/>
</dbReference>
<feature type="domain" description="RNA polymerase sigma factor 70 region 4 type 2" evidence="6">
    <location>
        <begin position="147"/>
        <end position="198"/>
    </location>
</feature>
<keyword evidence="2" id="KW-0805">Transcription regulation</keyword>
<evidence type="ECO:0000256" key="2">
    <source>
        <dbReference type="ARBA" id="ARBA00023015"/>
    </source>
</evidence>
<dbReference type="InterPro" id="IPR039425">
    <property type="entry name" value="RNA_pol_sigma-70-like"/>
</dbReference>
<dbReference type="InterPro" id="IPR013249">
    <property type="entry name" value="RNA_pol_sigma70_r4_t2"/>
</dbReference>
<keyword evidence="4" id="KW-0804">Transcription</keyword>
<evidence type="ECO:0000256" key="3">
    <source>
        <dbReference type="ARBA" id="ARBA00023082"/>
    </source>
</evidence>
<dbReference type="RefSeq" id="WP_346754269.1">
    <property type="nucleotide sequence ID" value="NZ_JAUJEA010000010.1"/>
</dbReference>
<protein>
    <submittedName>
        <fullName evidence="7">Sigma-70 family RNA polymerase sigma factor</fullName>
    </submittedName>
</protein>
<keyword evidence="3" id="KW-0731">Sigma factor</keyword>
<name>A0ABT8KU02_9BACT</name>
<dbReference type="Gene3D" id="1.10.1740.10">
    <property type="match status" value="1"/>
</dbReference>
<dbReference type="InterPro" id="IPR013325">
    <property type="entry name" value="RNA_pol_sigma_r2"/>
</dbReference>
<comment type="similarity">
    <text evidence="1">Belongs to the sigma-70 factor family. ECF subfamily.</text>
</comment>
<evidence type="ECO:0000313" key="8">
    <source>
        <dbReference type="Proteomes" id="UP001172082"/>
    </source>
</evidence>
<proteinExistence type="inferred from homology"/>
<comment type="caution">
    <text evidence="7">The sequence shown here is derived from an EMBL/GenBank/DDBJ whole genome shotgun (WGS) entry which is preliminary data.</text>
</comment>
<evidence type="ECO:0000259" key="6">
    <source>
        <dbReference type="Pfam" id="PF08281"/>
    </source>
</evidence>
<evidence type="ECO:0000259" key="5">
    <source>
        <dbReference type="Pfam" id="PF04542"/>
    </source>
</evidence>
<organism evidence="7 8">
    <name type="scientific">Splendidivirga corallicola</name>
    <dbReference type="NCBI Taxonomy" id="3051826"/>
    <lineage>
        <taxon>Bacteria</taxon>
        <taxon>Pseudomonadati</taxon>
        <taxon>Bacteroidota</taxon>
        <taxon>Cytophagia</taxon>
        <taxon>Cytophagales</taxon>
        <taxon>Splendidivirgaceae</taxon>
        <taxon>Splendidivirga</taxon>
    </lineage>
</organism>
<evidence type="ECO:0000256" key="4">
    <source>
        <dbReference type="ARBA" id="ARBA00023163"/>
    </source>
</evidence>
<evidence type="ECO:0000313" key="7">
    <source>
        <dbReference type="EMBL" id="MDN5204244.1"/>
    </source>
</evidence>